<dbReference type="InterPro" id="IPR039015">
    <property type="entry name" value="ENDOD1"/>
</dbReference>
<dbReference type="GO" id="GO:0016787">
    <property type="term" value="F:hydrolase activity"/>
    <property type="evidence" value="ECO:0007669"/>
    <property type="project" value="InterPro"/>
</dbReference>
<dbReference type="InterPro" id="IPR044925">
    <property type="entry name" value="His-Me_finger_sf"/>
</dbReference>
<keyword evidence="5" id="KW-0378">Hydrolase</keyword>
<evidence type="ECO:0000313" key="4">
    <source>
        <dbReference type="Proteomes" id="UP000221080"/>
    </source>
</evidence>
<keyword evidence="5" id="KW-0255">Endonuclease</keyword>
<accession>A0A9F7RGF8</accession>
<dbReference type="PANTHER" id="PTHR21472:SF15">
    <property type="entry name" value="ENDONUCLEASE DOMAIN-CONTAINING 1 PROTEIN-RELATED"/>
    <property type="match status" value="1"/>
</dbReference>
<dbReference type="Proteomes" id="UP000221080">
    <property type="component" value="Chromosome 12"/>
</dbReference>
<dbReference type="GO" id="GO:0003676">
    <property type="term" value="F:nucleic acid binding"/>
    <property type="evidence" value="ECO:0007669"/>
    <property type="project" value="InterPro"/>
</dbReference>
<dbReference type="GeneID" id="128634087"/>
<organism evidence="4 5">
    <name type="scientific">Ictalurus punctatus</name>
    <name type="common">Channel catfish</name>
    <name type="synonym">Silurus punctatus</name>
    <dbReference type="NCBI Taxonomy" id="7998"/>
    <lineage>
        <taxon>Eukaryota</taxon>
        <taxon>Metazoa</taxon>
        <taxon>Chordata</taxon>
        <taxon>Craniata</taxon>
        <taxon>Vertebrata</taxon>
        <taxon>Euteleostomi</taxon>
        <taxon>Actinopterygii</taxon>
        <taxon>Neopterygii</taxon>
        <taxon>Teleostei</taxon>
        <taxon>Ostariophysi</taxon>
        <taxon>Siluriformes</taxon>
        <taxon>Ictaluridae</taxon>
        <taxon>Ictalurus</taxon>
    </lineage>
</organism>
<dbReference type="RefSeq" id="XP_053540150.1">
    <property type="nucleotide sequence ID" value="XM_053684175.1"/>
</dbReference>
<evidence type="ECO:0000259" key="3">
    <source>
        <dbReference type="Pfam" id="PF01223"/>
    </source>
</evidence>
<feature type="chain" id="PRO_5039893498" evidence="2">
    <location>
        <begin position="20"/>
        <end position="212"/>
    </location>
</feature>
<dbReference type="InterPro" id="IPR044929">
    <property type="entry name" value="DNA/RNA_non-sp_Endonuclease_sf"/>
</dbReference>
<feature type="signal peptide" evidence="2">
    <location>
        <begin position="1"/>
        <end position="19"/>
    </location>
</feature>
<evidence type="ECO:0000256" key="1">
    <source>
        <dbReference type="SAM" id="MobiDB-lite"/>
    </source>
</evidence>
<reference evidence="5" key="2">
    <citation type="submission" date="2025-08" db="UniProtKB">
        <authorList>
            <consortium name="RefSeq"/>
        </authorList>
    </citation>
    <scope>IDENTIFICATION</scope>
    <source>
        <tissue evidence="5">Blood</tissue>
    </source>
</reference>
<proteinExistence type="predicted"/>
<dbReference type="SUPFAM" id="SSF54060">
    <property type="entry name" value="His-Me finger endonucleases"/>
    <property type="match status" value="1"/>
</dbReference>
<keyword evidence="2" id="KW-0732">Signal</keyword>
<dbReference type="Pfam" id="PF01223">
    <property type="entry name" value="Endonuclease_NS"/>
    <property type="match status" value="1"/>
</dbReference>
<dbReference type="AlphaFoldDB" id="A0A9F7RGF8"/>
<reference evidence="4" key="1">
    <citation type="journal article" date="2016" name="Nat. Commun.">
        <title>The channel catfish genome sequence provides insights into the evolution of scale formation in teleosts.</title>
        <authorList>
            <person name="Liu Z."/>
            <person name="Liu S."/>
            <person name="Yao J."/>
            <person name="Bao L."/>
            <person name="Zhang J."/>
            <person name="Li Y."/>
            <person name="Jiang C."/>
            <person name="Sun L."/>
            <person name="Wang R."/>
            <person name="Zhang Y."/>
            <person name="Zhou T."/>
            <person name="Zeng Q."/>
            <person name="Fu Q."/>
            <person name="Gao S."/>
            <person name="Li N."/>
            <person name="Koren S."/>
            <person name="Jiang Y."/>
            <person name="Zimin A."/>
            <person name="Xu P."/>
            <person name="Phillippy A.M."/>
            <person name="Geng X."/>
            <person name="Song L."/>
            <person name="Sun F."/>
            <person name="Li C."/>
            <person name="Wang X."/>
            <person name="Chen A."/>
            <person name="Jin Y."/>
            <person name="Yuan Z."/>
            <person name="Yang Y."/>
            <person name="Tan S."/>
            <person name="Peatman E."/>
            <person name="Lu J."/>
            <person name="Qin Z."/>
            <person name="Dunham R."/>
            <person name="Li Z."/>
            <person name="Sonstegard T."/>
            <person name="Feng J."/>
            <person name="Danzmann R.G."/>
            <person name="Schroeder S."/>
            <person name="Scheffler B."/>
            <person name="Duke M.V."/>
            <person name="Ballard L."/>
            <person name="Kucuktas H."/>
            <person name="Kaltenboeck L."/>
            <person name="Liu H."/>
            <person name="Armbruster J."/>
            <person name="Xie Y."/>
            <person name="Kirby M.L."/>
            <person name="Tian Y."/>
            <person name="Flanagan M.E."/>
            <person name="Mu W."/>
            <person name="Waldbieser G.C."/>
        </authorList>
    </citation>
    <scope>NUCLEOTIDE SEQUENCE [LARGE SCALE GENOMIC DNA]</scope>
    <source>
        <strain evidence="4">SDA103</strain>
    </source>
</reference>
<evidence type="ECO:0000256" key="2">
    <source>
        <dbReference type="SAM" id="SignalP"/>
    </source>
</evidence>
<protein>
    <submittedName>
        <fullName evidence="5">Endonuclease domain-containing 1 protein isoform X2</fullName>
    </submittedName>
</protein>
<dbReference type="GO" id="GO:0046872">
    <property type="term" value="F:metal ion binding"/>
    <property type="evidence" value="ECO:0007669"/>
    <property type="project" value="InterPro"/>
</dbReference>
<feature type="region of interest" description="Disordered" evidence="1">
    <location>
        <begin position="171"/>
        <end position="212"/>
    </location>
</feature>
<dbReference type="PANTHER" id="PTHR21472">
    <property type="entry name" value="ENDONUCLEASE DOMAIN-CONTAINING 1 PROTEIN ENDOD1"/>
    <property type="match status" value="1"/>
</dbReference>
<evidence type="ECO:0000313" key="5">
    <source>
        <dbReference type="RefSeq" id="XP_053540150.1"/>
    </source>
</evidence>
<dbReference type="Gene3D" id="3.40.570.10">
    <property type="entry name" value="Extracellular Endonuclease, subunit A"/>
    <property type="match status" value="1"/>
</dbReference>
<feature type="compositionally biased region" description="Basic and acidic residues" evidence="1">
    <location>
        <begin position="184"/>
        <end position="195"/>
    </location>
</feature>
<keyword evidence="5" id="KW-0540">Nuclease</keyword>
<sequence>MKLLALVLLLSTFSSLTLTEVVNFKQFCPSFFIRNPGKIGDIIIPTIFRGHQYKTICQRWKNTYRFATVYDTVRRIPVYSAYTFLEQGNTSRSEEWKIEPQLEDINEYKNKKEMMDSPRDLKTVGNIINQAVDLDYGKSVYTRGHVFPHSYAANQDQANSTFTLTNIAPQTQNSNGAWEQQVEEPMRTENKEHLQARPKAPGVHCDRGRSRE</sequence>
<dbReference type="InterPro" id="IPR001604">
    <property type="entry name" value="Endo_G_ENPP1-like_dom"/>
</dbReference>
<gene>
    <name evidence="5" type="primary">LOC128634087</name>
</gene>
<feature type="domain" description="DNA/RNA non-specific endonuclease/pyrophosphatase/phosphodiesterase" evidence="3">
    <location>
        <begin position="57"/>
        <end position="187"/>
    </location>
</feature>
<name>A0A9F7RGF8_ICTPU</name>
<keyword evidence="4" id="KW-1185">Reference proteome</keyword>
<dbReference type="GO" id="GO:0004519">
    <property type="term" value="F:endonuclease activity"/>
    <property type="evidence" value="ECO:0007669"/>
    <property type="project" value="UniProtKB-KW"/>
</dbReference>